<dbReference type="PANTHER" id="PTHR12215">
    <property type="entry name" value="PHOSPHOPANTETHEINE TRANSFERASE"/>
    <property type="match status" value="1"/>
</dbReference>
<name>A0A402AVD7_9CHLR</name>
<sequence>MINAYTRWETSTRHPVLRADELHIWQAPLDLPLEDVMQLQQVLSADEIIRARRFHFEKDRRHWIAARGILRLLLGNYLSIPPDCVRFSFNSYGKPFLNPAYHDSKLQFNLSHSGYWALYAICTQRQVGIDIELIRANLDYTLLANHTFSQHEYQTLQDLVPALQQEAFYNAWTRKEAYVKARGIGLSLPLQQFDVSLVPGEPPSLLHVQDDPAEPLRWQYYDLTTEKGYKAVVITEKPQVRLLCWQWHQLSGQYTYLYTTLQQML</sequence>
<evidence type="ECO:0000313" key="6">
    <source>
        <dbReference type="Proteomes" id="UP000287188"/>
    </source>
</evidence>
<proteinExistence type="inferred from homology"/>
<dbReference type="RefSeq" id="WP_126556568.1">
    <property type="nucleotide sequence ID" value="NZ_BIFS01000002.1"/>
</dbReference>
<comment type="caution">
    <text evidence="5">The sequence shown here is derived from an EMBL/GenBank/DDBJ whole genome shotgun (WGS) entry which is preliminary data.</text>
</comment>
<dbReference type="Pfam" id="PF01648">
    <property type="entry name" value="ACPS"/>
    <property type="match status" value="1"/>
</dbReference>
<keyword evidence="6" id="KW-1185">Reference proteome</keyword>
<dbReference type="GO" id="GO:0019878">
    <property type="term" value="P:lysine biosynthetic process via aminoadipic acid"/>
    <property type="evidence" value="ECO:0007669"/>
    <property type="project" value="TreeGrafter"/>
</dbReference>
<keyword evidence="2" id="KW-0808">Transferase</keyword>
<dbReference type="Pfam" id="PF22624">
    <property type="entry name" value="AASDHPPT_N"/>
    <property type="match status" value="1"/>
</dbReference>
<comment type="similarity">
    <text evidence="1">Belongs to the P-Pant transferase superfamily. Gsp/Sfp/HetI/AcpT family.</text>
</comment>
<feature type="domain" description="4'-phosphopantetheinyl transferase" evidence="3">
    <location>
        <begin position="126"/>
        <end position="230"/>
    </location>
</feature>
<dbReference type="GO" id="GO:0000287">
    <property type="term" value="F:magnesium ion binding"/>
    <property type="evidence" value="ECO:0007669"/>
    <property type="project" value="InterPro"/>
</dbReference>
<dbReference type="AlphaFoldDB" id="A0A402AVD7"/>
<dbReference type="SUPFAM" id="SSF56214">
    <property type="entry name" value="4'-phosphopantetheinyl transferase"/>
    <property type="match status" value="2"/>
</dbReference>
<dbReference type="InterPro" id="IPR050559">
    <property type="entry name" value="P-Pant_transferase_sf"/>
</dbReference>
<evidence type="ECO:0000313" key="5">
    <source>
        <dbReference type="EMBL" id="GCE23078.1"/>
    </source>
</evidence>
<dbReference type="GO" id="GO:0008897">
    <property type="term" value="F:holo-[acyl-carrier-protein] synthase activity"/>
    <property type="evidence" value="ECO:0007669"/>
    <property type="project" value="InterPro"/>
</dbReference>
<dbReference type="Proteomes" id="UP000287188">
    <property type="component" value="Unassembled WGS sequence"/>
</dbReference>
<dbReference type="InterPro" id="IPR008278">
    <property type="entry name" value="4-PPantetheinyl_Trfase_dom"/>
</dbReference>
<dbReference type="EMBL" id="BIFS01000002">
    <property type="protein sequence ID" value="GCE23078.1"/>
    <property type="molecule type" value="Genomic_DNA"/>
</dbReference>
<evidence type="ECO:0000256" key="1">
    <source>
        <dbReference type="ARBA" id="ARBA00010990"/>
    </source>
</evidence>
<dbReference type="Gene3D" id="3.90.470.20">
    <property type="entry name" value="4'-phosphopantetheinyl transferase domain"/>
    <property type="match status" value="2"/>
</dbReference>
<evidence type="ECO:0000259" key="4">
    <source>
        <dbReference type="Pfam" id="PF22624"/>
    </source>
</evidence>
<organism evidence="5 6">
    <name type="scientific">Dictyobacter kobayashii</name>
    <dbReference type="NCBI Taxonomy" id="2014872"/>
    <lineage>
        <taxon>Bacteria</taxon>
        <taxon>Bacillati</taxon>
        <taxon>Chloroflexota</taxon>
        <taxon>Ktedonobacteria</taxon>
        <taxon>Ktedonobacterales</taxon>
        <taxon>Dictyobacteraceae</taxon>
        <taxon>Dictyobacter</taxon>
    </lineage>
</organism>
<evidence type="ECO:0000256" key="2">
    <source>
        <dbReference type="ARBA" id="ARBA00022679"/>
    </source>
</evidence>
<protein>
    <submittedName>
        <fullName evidence="5">Uncharacterized protein</fullName>
    </submittedName>
</protein>
<feature type="domain" description="4'-phosphopantetheinyl transferase N-terminal" evidence="4">
    <location>
        <begin position="36"/>
        <end position="120"/>
    </location>
</feature>
<evidence type="ECO:0000259" key="3">
    <source>
        <dbReference type="Pfam" id="PF01648"/>
    </source>
</evidence>
<gene>
    <name evidence="5" type="ORF">KDK_68780</name>
</gene>
<dbReference type="OrthoDB" id="9808281at2"/>
<dbReference type="GO" id="GO:0005829">
    <property type="term" value="C:cytosol"/>
    <property type="evidence" value="ECO:0007669"/>
    <property type="project" value="TreeGrafter"/>
</dbReference>
<dbReference type="InterPro" id="IPR037143">
    <property type="entry name" value="4-PPantetheinyl_Trfase_dom_sf"/>
</dbReference>
<reference evidence="6" key="1">
    <citation type="submission" date="2018-12" db="EMBL/GenBank/DDBJ databases">
        <title>Tengunoibacter tsumagoiensis gen. nov., sp. nov., Dictyobacter kobayashii sp. nov., D. alpinus sp. nov., and D. joshuensis sp. nov. and description of Dictyobacteraceae fam. nov. within the order Ktedonobacterales isolated from Tengu-no-mugimeshi.</title>
        <authorList>
            <person name="Wang C.M."/>
            <person name="Zheng Y."/>
            <person name="Sakai Y."/>
            <person name="Toyoda A."/>
            <person name="Minakuchi Y."/>
            <person name="Abe K."/>
            <person name="Yokota A."/>
            <person name="Yabe S."/>
        </authorList>
    </citation>
    <scope>NUCLEOTIDE SEQUENCE [LARGE SCALE GENOMIC DNA]</scope>
    <source>
        <strain evidence="6">Uno11</strain>
    </source>
</reference>
<accession>A0A402AVD7</accession>
<dbReference type="InterPro" id="IPR055066">
    <property type="entry name" value="AASDHPPT_N"/>
</dbReference>
<dbReference type="PANTHER" id="PTHR12215:SF10">
    <property type="entry name" value="L-AMINOADIPATE-SEMIALDEHYDE DEHYDROGENASE-PHOSPHOPANTETHEINYL TRANSFERASE"/>
    <property type="match status" value="1"/>
</dbReference>